<dbReference type="SUPFAM" id="SSF51905">
    <property type="entry name" value="FAD/NAD(P)-binding domain"/>
    <property type="match status" value="1"/>
</dbReference>
<comment type="pathway">
    <text evidence="2">Cofactor biosynthesis; NAD(+) biosynthesis; iminoaspartate from L-aspartate (oxidase route): step 1/1.</text>
</comment>
<keyword evidence="14" id="KW-1185">Reference proteome</keyword>
<name>A0ABN1JP90_9CLOT</name>
<evidence type="ECO:0000256" key="9">
    <source>
        <dbReference type="ARBA" id="ARBA00023002"/>
    </source>
</evidence>
<evidence type="ECO:0000256" key="11">
    <source>
        <dbReference type="ARBA" id="ARBA00048305"/>
    </source>
</evidence>
<dbReference type="InterPro" id="IPR005288">
    <property type="entry name" value="NadB"/>
</dbReference>
<dbReference type="PANTHER" id="PTHR42716:SF2">
    <property type="entry name" value="L-ASPARTATE OXIDASE, CHLOROPLASTIC"/>
    <property type="match status" value="1"/>
</dbReference>
<dbReference type="NCBIfam" id="NF004820">
    <property type="entry name" value="PRK06175.1"/>
    <property type="match status" value="1"/>
</dbReference>
<dbReference type="Gene3D" id="3.90.700.10">
    <property type="entry name" value="Succinate dehydrogenase/fumarate reductase flavoprotein, catalytic domain"/>
    <property type="match status" value="1"/>
</dbReference>
<keyword evidence="8" id="KW-0274">FAD</keyword>
<evidence type="ECO:0000256" key="4">
    <source>
        <dbReference type="ARBA" id="ARBA00012173"/>
    </source>
</evidence>
<gene>
    <name evidence="13" type="ORF">GCM10008906_26800</name>
</gene>
<dbReference type="SUPFAM" id="SSF56425">
    <property type="entry name" value="Succinate dehydrogenase/fumarate reductase flavoprotein, catalytic domain"/>
    <property type="match status" value="1"/>
</dbReference>
<dbReference type="PRINTS" id="PR00368">
    <property type="entry name" value="FADPNR"/>
</dbReference>
<evidence type="ECO:0000256" key="3">
    <source>
        <dbReference type="ARBA" id="ARBA00008562"/>
    </source>
</evidence>
<proteinExistence type="inferred from homology"/>
<organism evidence="13 14">
    <name type="scientific">Clostridium oceanicum</name>
    <dbReference type="NCBI Taxonomy" id="1543"/>
    <lineage>
        <taxon>Bacteria</taxon>
        <taxon>Bacillati</taxon>
        <taxon>Bacillota</taxon>
        <taxon>Clostridia</taxon>
        <taxon>Eubacteriales</taxon>
        <taxon>Clostridiaceae</taxon>
        <taxon>Clostridium</taxon>
    </lineage>
</organism>
<dbReference type="Proteomes" id="UP001501510">
    <property type="component" value="Unassembled WGS sequence"/>
</dbReference>
<comment type="catalytic activity">
    <reaction evidence="11">
        <text>L-aspartate + O2 = iminosuccinate + H2O2</text>
        <dbReference type="Rhea" id="RHEA:25876"/>
        <dbReference type="ChEBI" id="CHEBI:15379"/>
        <dbReference type="ChEBI" id="CHEBI:16240"/>
        <dbReference type="ChEBI" id="CHEBI:29991"/>
        <dbReference type="ChEBI" id="CHEBI:77875"/>
        <dbReference type="EC" id="1.4.3.16"/>
    </reaction>
    <physiologicalReaction direction="left-to-right" evidence="11">
        <dbReference type="Rhea" id="RHEA:25877"/>
    </physiologicalReaction>
</comment>
<reference evidence="13 14" key="1">
    <citation type="journal article" date="2019" name="Int. J. Syst. Evol. Microbiol.">
        <title>The Global Catalogue of Microorganisms (GCM) 10K type strain sequencing project: providing services to taxonomists for standard genome sequencing and annotation.</title>
        <authorList>
            <consortium name="The Broad Institute Genomics Platform"/>
            <consortium name="The Broad Institute Genome Sequencing Center for Infectious Disease"/>
            <person name="Wu L."/>
            <person name="Ma J."/>
        </authorList>
    </citation>
    <scope>NUCLEOTIDE SEQUENCE [LARGE SCALE GENOMIC DNA]</scope>
    <source>
        <strain evidence="13 14">JCM 1407</strain>
    </source>
</reference>
<evidence type="ECO:0000256" key="8">
    <source>
        <dbReference type="ARBA" id="ARBA00022827"/>
    </source>
</evidence>
<keyword evidence="6" id="KW-0285">Flavoprotein</keyword>
<evidence type="ECO:0000256" key="2">
    <source>
        <dbReference type="ARBA" id="ARBA00004950"/>
    </source>
</evidence>
<dbReference type="RefSeq" id="WP_343762213.1">
    <property type="nucleotide sequence ID" value="NZ_BAAACG010000010.1"/>
</dbReference>
<evidence type="ECO:0000259" key="12">
    <source>
        <dbReference type="Pfam" id="PF00890"/>
    </source>
</evidence>
<protein>
    <recommendedName>
        <fullName evidence="5">L-aspartate oxidase</fullName>
        <ecNumber evidence="4">1.4.3.16</ecNumber>
    </recommendedName>
    <alternativeName>
        <fullName evidence="10">Quinolinate synthase B</fullName>
    </alternativeName>
</protein>
<feature type="domain" description="FAD-dependent oxidoreductase 2 FAD-binding" evidence="12">
    <location>
        <begin position="7"/>
        <end position="370"/>
    </location>
</feature>
<evidence type="ECO:0000256" key="1">
    <source>
        <dbReference type="ARBA" id="ARBA00001974"/>
    </source>
</evidence>
<dbReference type="EC" id="1.4.3.16" evidence="4"/>
<evidence type="ECO:0000256" key="10">
    <source>
        <dbReference type="ARBA" id="ARBA00030386"/>
    </source>
</evidence>
<sequence length="435" mass="49180">MNSIKVDVVIVGSGVAGLYTAINLDKDLDILVLSKDKINCCNSNLAQGGISTAKDESDVNSFIQDTLKAGKFKGSKSSIEILAKESIENIKELKELGVKFDTEKGKFQYTREGAHSLNRIVHHKDNTGEEVENALINILKSRKNITVFEYSNMVDLITYNNMCLGIKAFIKDKPININSKITVLATGGIGGIFKNSTNHRSIVGDGISVAMKNNVKLKNINYIQFHPTALYEKNIRERRFLISESVRGEGGKILNTKGERFVDELLPRDIVSYRIYEEERKTKSDHVYLDVTFFEKRFLETRFPTIYNKCLEKGIDISKDLIPITPAQHYFMGGIEVDLYSQTSMKNLYACGETSCTGVHGANRLASNSLLEALVFSKRAAIKINKNIKYLDYVKNNTAIVNNDLKEFQLKNKKRLLDMILKYRKDVKDELVFDR</sequence>
<keyword evidence="7" id="KW-0662">Pyridine nucleotide biosynthesis</keyword>
<dbReference type="InterPro" id="IPR027477">
    <property type="entry name" value="Succ_DH/fumarate_Rdtase_cat_sf"/>
</dbReference>
<evidence type="ECO:0000313" key="14">
    <source>
        <dbReference type="Proteomes" id="UP001501510"/>
    </source>
</evidence>
<evidence type="ECO:0000256" key="6">
    <source>
        <dbReference type="ARBA" id="ARBA00022630"/>
    </source>
</evidence>
<dbReference type="Gene3D" id="3.50.50.60">
    <property type="entry name" value="FAD/NAD(P)-binding domain"/>
    <property type="match status" value="1"/>
</dbReference>
<dbReference type="PANTHER" id="PTHR42716">
    <property type="entry name" value="L-ASPARTATE OXIDASE"/>
    <property type="match status" value="1"/>
</dbReference>
<evidence type="ECO:0000256" key="7">
    <source>
        <dbReference type="ARBA" id="ARBA00022642"/>
    </source>
</evidence>
<dbReference type="InterPro" id="IPR036188">
    <property type="entry name" value="FAD/NAD-bd_sf"/>
</dbReference>
<dbReference type="EMBL" id="BAAACG010000010">
    <property type="protein sequence ID" value="GAA0743253.1"/>
    <property type="molecule type" value="Genomic_DNA"/>
</dbReference>
<keyword evidence="9" id="KW-0560">Oxidoreductase</keyword>
<comment type="similarity">
    <text evidence="3">Belongs to the FAD-dependent oxidoreductase 2 family. NadB subfamily.</text>
</comment>
<evidence type="ECO:0000256" key="5">
    <source>
        <dbReference type="ARBA" id="ARBA00021901"/>
    </source>
</evidence>
<accession>A0ABN1JP90</accession>
<dbReference type="InterPro" id="IPR003953">
    <property type="entry name" value="FAD-dep_OxRdtase_2_FAD-bd"/>
</dbReference>
<comment type="cofactor">
    <cofactor evidence="1">
        <name>FAD</name>
        <dbReference type="ChEBI" id="CHEBI:57692"/>
    </cofactor>
</comment>
<dbReference type="Pfam" id="PF00890">
    <property type="entry name" value="FAD_binding_2"/>
    <property type="match status" value="1"/>
</dbReference>
<evidence type="ECO:0000313" key="13">
    <source>
        <dbReference type="EMBL" id="GAA0743253.1"/>
    </source>
</evidence>
<comment type="caution">
    <text evidence="13">The sequence shown here is derived from an EMBL/GenBank/DDBJ whole genome shotgun (WGS) entry which is preliminary data.</text>
</comment>